<evidence type="ECO:0000313" key="1">
    <source>
        <dbReference type="EMBL" id="SEQ34555.1"/>
    </source>
</evidence>
<dbReference type="STRING" id="489703.SAMN04488038_105297"/>
<dbReference type="EMBL" id="FOFS01000005">
    <property type="protein sequence ID" value="SEQ34555.1"/>
    <property type="molecule type" value="Genomic_DNA"/>
</dbReference>
<dbReference type="RefSeq" id="WP_143068893.1">
    <property type="nucleotide sequence ID" value="NZ_FOFS01000005.1"/>
</dbReference>
<protein>
    <recommendedName>
        <fullName evidence="3">DUF2971 domain-containing protein</fullName>
    </recommendedName>
</protein>
<proteinExistence type="predicted"/>
<sequence length="230" mass="26614">MSEENESLVWRYMSFAKFDWTIQNKCLWLCRADLLGDPWEMSLSGEQLRLVINRHPITPIGEAQRESAEERAKRILGLWRSRTFVCCWNKSQHESNALWKIYCKNPDGVALQTTHQKLESIKDRHSLHPVTYPVPGSSNRTPTHTDLVTKKRPMFSYEEEVRIVFHDESNEAGTANGVRLEFDLDLIESIRVHPEAGEAFFEVVTNIVQTYAPKFRGKVAWSDMRLGPPL</sequence>
<dbReference type="AlphaFoldDB" id="A0A1H9F9Q2"/>
<accession>A0A1H9F9Q2</accession>
<organism evidence="1 2">
    <name type="scientific">Solimonas aquatica</name>
    <dbReference type="NCBI Taxonomy" id="489703"/>
    <lineage>
        <taxon>Bacteria</taxon>
        <taxon>Pseudomonadati</taxon>
        <taxon>Pseudomonadota</taxon>
        <taxon>Gammaproteobacteria</taxon>
        <taxon>Nevskiales</taxon>
        <taxon>Nevskiaceae</taxon>
        <taxon>Solimonas</taxon>
    </lineage>
</organism>
<evidence type="ECO:0008006" key="3">
    <source>
        <dbReference type="Google" id="ProtNLM"/>
    </source>
</evidence>
<gene>
    <name evidence="1" type="ORF">SAMN04488038_105297</name>
</gene>
<dbReference type="Proteomes" id="UP000199233">
    <property type="component" value="Unassembled WGS sequence"/>
</dbReference>
<evidence type="ECO:0000313" key="2">
    <source>
        <dbReference type="Proteomes" id="UP000199233"/>
    </source>
</evidence>
<dbReference type="OrthoDB" id="8548541at2"/>
<reference evidence="1 2" key="1">
    <citation type="submission" date="2016-10" db="EMBL/GenBank/DDBJ databases">
        <authorList>
            <person name="de Groot N.N."/>
        </authorList>
    </citation>
    <scope>NUCLEOTIDE SEQUENCE [LARGE SCALE GENOMIC DNA]</scope>
    <source>
        <strain evidence="1 2">DSM 25927</strain>
    </source>
</reference>
<keyword evidence="2" id="KW-1185">Reference proteome</keyword>
<name>A0A1H9F9Q2_9GAMM</name>